<keyword evidence="12" id="KW-0325">Glycoprotein</keyword>
<dbReference type="GO" id="GO:0016525">
    <property type="term" value="P:negative regulation of angiogenesis"/>
    <property type="evidence" value="ECO:0007669"/>
    <property type="project" value="InterPro"/>
</dbReference>
<accession>A0A8C4QHJ6</accession>
<dbReference type="Gene3D" id="1.20.1070.10">
    <property type="entry name" value="Rhodopsin 7-helix transmembrane proteins"/>
    <property type="match status" value="1"/>
</dbReference>
<evidence type="ECO:0000256" key="11">
    <source>
        <dbReference type="ARBA" id="ARBA00023170"/>
    </source>
</evidence>
<feature type="domain" description="G-protein coupled receptors family 2 profile 1" evidence="18">
    <location>
        <begin position="546"/>
        <end position="616"/>
    </location>
</feature>
<protein>
    <submittedName>
        <fullName evidence="20">Uncharacterized protein</fullName>
    </submittedName>
</protein>
<feature type="transmembrane region" description="Helical" evidence="15">
    <location>
        <begin position="980"/>
        <end position="998"/>
    </location>
</feature>
<dbReference type="SMART" id="SM00008">
    <property type="entry name" value="HormR"/>
    <property type="match status" value="1"/>
</dbReference>
<keyword evidence="6" id="KW-0677">Repeat</keyword>
<dbReference type="Pfam" id="PF00090">
    <property type="entry name" value="TSP_1"/>
    <property type="match status" value="5"/>
</dbReference>
<evidence type="ECO:0000256" key="10">
    <source>
        <dbReference type="ARBA" id="ARBA00023157"/>
    </source>
</evidence>
<dbReference type="FunFam" id="2.20.100.10:FF:000003">
    <property type="entry name" value="Adhesion G protein-coupled receptor B2"/>
    <property type="match status" value="1"/>
</dbReference>
<dbReference type="InterPro" id="IPR052065">
    <property type="entry name" value="Compl_asym_regulator"/>
</dbReference>
<feature type="domain" description="G-protein coupled receptors family 2 profile 2" evidence="19">
    <location>
        <begin position="914"/>
        <end position="1062"/>
    </location>
</feature>
<evidence type="ECO:0000259" key="19">
    <source>
        <dbReference type="PROSITE" id="PS50261"/>
    </source>
</evidence>
<evidence type="ECO:0000256" key="4">
    <source>
        <dbReference type="ARBA" id="ARBA00022692"/>
    </source>
</evidence>
<dbReference type="Pfam" id="PF01825">
    <property type="entry name" value="GPS"/>
    <property type="match status" value="1"/>
</dbReference>
<dbReference type="Gene3D" id="2.60.220.50">
    <property type="match status" value="1"/>
</dbReference>
<dbReference type="PROSITE" id="PS50261">
    <property type="entry name" value="G_PROTEIN_RECEP_F2_4"/>
    <property type="match status" value="1"/>
</dbReference>
<keyword evidence="13" id="KW-0807">Transducer</keyword>
<dbReference type="InterPro" id="IPR032471">
    <property type="entry name" value="AGRL2-4_GAIN_subdom_A"/>
</dbReference>
<dbReference type="InterPro" id="IPR000203">
    <property type="entry name" value="GPS"/>
</dbReference>
<feature type="signal peptide" evidence="16">
    <location>
        <begin position="1"/>
        <end position="18"/>
    </location>
</feature>
<dbReference type="PANTHER" id="PTHR22906">
    <property type="entry name" value="PROPERDIN"/>
    <property type="match status" value="1"/>
</dbReference>
<feature type="domain" description="GAIN-B" evidence="17">
    <location>
        <begin position="736"/>
        <end position="906"/>
    </location>
</feature>
<comment type="subcellular location">
    <subcellularLocation>
        <location evidence="1">Cell membrane</location>
        <topology evidence="1">Multi-pass membrane protein</topology>
    </subcellularLocation>
</comment>
<dbReference type="InterPro" id="IPR000884">
    <property type="entry name" value="TSP1_rpt"/>
</dbReference>
<evidence type="ECO:0000256" key="3">
    <source>
        <dbReference type="ARBA" id="ARBA00022553"/>
    </source>
</evidence>
<dbReference type="Gene3D" id="2.20.100.10">
    <property type="entry name" value="Thrombospondin type-1 (TSP1) repeat"/>
    <property type="match status" value="5"/>
</dbReference>
<dbReference type="InterPro" id="IPR036383">
    <property type="entry name" value="TSP1_rpt_sf"/>
</dbReference>
<organism evidence="20 21">
    <name type="scientific">Eptatretus burgeri</name>
    <name type="common">Inshore hagfish</name>
    <dbReference type="NCBI Taxonomy" id="7764"/>
    <lineage>
        <taxon>Eukaryota</taxon>
        <taxon>Metazoa</taxon>
        <taxon>Chordata</taxon>
        <taxon>Craniata</taxon>
        <taxon>Vertebrata</taxon>
        <taxon>Cyclostomata</taxon>
        <taxon>Myxini</taxon>
        <taxon>Myxiniformes</taxon>
        <taxon>Myxinidae</taxon>
        <taxon>Eptatretinae</taxon>
        <taxon>Eptatretus</taxon>
    </lineage>
</organism>
<keyword evidence="7 15" id="KW-1133">Transmembrane helix</keyword>
<dbReference type="Pfam" id="PF16489">
    <property type="entry name" value="GAIN"/>
    <property type="match status" value="1"/>
</dbReference>
<evidence type="ECO:0000256" key="15">
    <source>
        <dbReference type="SAM" id="Phobius"/>
    </source>
</evidence>
<evidence type="ECO:0000313" key="21">
    <source>
        <dbReference type="Proteomes" id="UP000694388"/>
    </source>
</evidence>
<dbReference type="FunFam" id="2.20.100.10:FF:000004">
    <property type="entry name" value="Adhesion G protein-coupled receptor B2"/>
    <property type="match status" value="1"/>
</dbReference>
<reference evidence="20" key="2">
    <citation type="submission" date="2025-09" db="UniProtKB">
        <authorList>
            <consortium name="Ensembl"/>
        </authorList>
    </citation>
    <scope>IDENTIFICATION</scope>
</reference>
<feature type="transmembrane region" description="Helical" evidence="15">
    <location>
        <begin position="950"/>
        <end position="968"/>
    </location>
</feature>
<dbReference type="PROSITE" id="PS50221">
    <property type="entry name" value="GAIN_B"/>
    <property type="match status" value="1"/>
</dbReference>
<dbReference type="InterPro" id="IPR001879">
    <property type="entry name" value="GPCR_2_extracellular_dom"/>
</dbReference>
<dbReference type="Gene3D" id="1.25.40.610">
    <property type="match status" value="1"/>
</dbReference>
<dbReference type="InterPro" id="IPR043838">
    <property type="entry name" value="AGRB_N"/>
</dbReference>
<evidence type="ECO:0000313" key="20">
    <source>
        <dbReference type="Ensembl" id="ENSEBUP00000015591.1"/>
    </source>
</evidence>
<evidence type="ECO:0000256" key="12">
    <source>
        <dbReference type="ARBA" id="ARBA00023180"/>
    </source>
</evidence>
<evidence type="ECO:0000256" key="13">
    <source>
        <dbReference type="ARBA" id="ARBA00023224"/>
    </source>
</evidence>
<dbReference type="PRINTS" id="PR01694">
    <property type="entry name" value="BAIPRECURSOR"/>
</dbReference>
<evidence type="ECO:0000256" key="2">
    <source>
        <dbReference type="ARBA" id="ARBA00022475"/>
    </source>
</evidence>
<keyword evidence="9 15" id="KW-0472">Membrane</keyword>
<evidence type="ECO:0000256" key="1">
    <source>
        <dbReference type="ARBA" id="ARBA00004651"/>
    </source>
</evidence>
<dbReference type="GO" id="GO:0005886">
    <property type="term" value="C:plasma membrane"/>
    <property type="evidence" value="ECO:0007669"/>
    <property type="project" value="UniProtKB-SubCell"/>
</dbReference>
<feature type="chain" id="PRO_5034027586" evidence="16">
    <location>
        <begin position="19"/>
        <end position="1062"/>
    </location>
</feature>
<dbReference type="GO" id="GO:0004930">
    <property type="term" value="F:G protein-coupled receptor activity"/>
    <property type="evidence" value="ECO:0007669"/>
    <property type="project" value="UniProtKB-KW"/>
</dbReference>
<keyword evidence="4 15" id="KW-0812">Transmembrane</keyword>
<dbReference type="InterPro" id="IPR000832">
    <property type="entry name" value="GPCR_2_secretin-like"/>
</dbReference>
<dbReference type="AlphaFoldDB" id="A0A8C4QHJ6"/>
<dbReference type="Pfam" id="PF19188">
    <property type="entry name" value="AGRB_N"/>
    <property type="match status" value="1"/>
</dbReference>
<dbReference type="Pfam" id="PF00002">
    <property type="entry name" value="7tm_2"/>
    <property type="match status" value="1"/>
</dbReference>
<dbReference type="GO" id="GO:0007166">
    <property type="term" value="P:cell surface receptor signaling pathway"/>
    <property type="evidence" value="ECO:0007669"/>
    <property type="project" value="InterPro"/>
</dbReference>
<keyword evidence="8" id="KW-0297">G-protein coupled receptor</keyword>
<evidence type="ECO:0000256" key="9">
    <source>
        <dbReference type="ARBA" id="ARBA00023136"/>
    </source>
</evidence>
<evidence type="ECO:0000256" key="7">
    <source>
        <dbReference type="ARBA" id="ARBA00022989"/>
    </source>
</evidence>
<evidence type="ECO:0000256" key="14">
    <source>
        <dbReference type="SAM" id="MobiDB-lite"/>
    </source>
</evidence>
<evidence type="ECO:0000259" key="18">
    <source>
        <dbReference type="PROSITE" id="PS50227"/>
    </source>
</evidence>
<keyword evidence="3" id="KW-0597">Phosphoprotein</keyword>
<dbReference type="SMART" id="SM00209">
    <property type="entry name" value="TSP1"/>
    <property type="match status" value="5"/>
</dbReference>
<keyword evidence="11" id="KW-0675">Receptor</keyword>
<dbReference type="InterPro" id="IPR036445">
    <property type="entry name" value="GPCR_2_extracell_dom_sf"/>
</dbReference>
<evidence type="ECO:0000256" key="5">
    <source>
        <dbReference type="ARBA" id="ARBA00022729"/>
    </source>
</evidence>
<dbReference type="PROSITE" id="PS50227">
    <property type="entry name" value="G_PROTEIN_RECEP_F2_3"/>
    <property type="match status" value="1"/>
</dbReference>
<dbReference type="Proteomes" id="UP000694388">
    <property type="component" value="Unplaced"/>
</dbReference>
<dbReference type="Gene3D" id="4.10.1240.10">
    <property type="entry name" value="GPCR, family 2, extracellular hormone receptor domain"/>
    <property type="match status" value="1"/>
</dbReference>
<keyword evidence="5 16" id="KW-0732">Signal</keyword>
<dbReference type="InterPro" id="IPR008077">
    <property type="entry name" value="GPCR_2_brain_angio_inhib"/>
</dbReference>
<dbReference type="InterPro" id="IPR017981">
    <property type="entry name" value="GPCR_2-like_7TM"/>
</dbReference>
<dbReference type="Ensembl" id="ENSEBUT00000016166.1">
    <property type="protein sequence ID" value="ENSEBUP00000015591.1"/>
    <property type="gene ID" value="ENSEBUG00000009795.1"/>
</dbReference>
<dbReference type="FunFam" id="2.20.100.10:FF:000001">
    <property type="entry name" value="semaphorin-5A isoform X1"/>
    <property type="match status" value="2"/>
</dbReference>
<dbReference type="SMART" id="SM00303">
    <property type="entry name" value="GPS"/>
    <property type="match status" value="1"/>
</dbReference>
<sequence>MSCSRRLPLWAIVYGSISIPFLLEPVAVQSLSPAGTGYPPCSVSTDDTLMYGSLFSHNMLPGNASHCQWNIKNPDSDSLSMFIVLSVDLADSCQHYKLLLLEDLNGHSLSSNGSGFGNSPLCIRPDNPLLLRSNAPILRLQIDALESETLPKPDISAHFLLTHKDPVGTGEKGCQILCRWLQVASSSWPIETLGSELMPCSCTIEPASHGLHAPLRALSYASESRGICRGAHCYNTATYVDEEEDLWTPWSFWSSCSRTCGGGIQSRRRKCISLSRGLMACPGAQEEGRECNKQRCKGFQPHLVAQQRQKPSSLERFGTSGKKHPQSPVNNGESQKPVHKEWSQWSECSTTCGQGTQMRQRSCIQSPFASCDSPQQQLRDCNNSDVCPVDGAWKEWSSWSLCSFTCGRGVRTRSRDCRGPHSGGLPCEGTGTQTKVCNIALCPVDGHWADWADWPPCSVSCGNGTQQRLRECVGPIYGGAECLGPWSERRTCFVRQCPVDGRWLLWGPWSSCPVSCGGGSLRRERTCQGPFHGGRPCGGAAFENKPCSEHTCPAPHELCHEESWGSKTWQETLFGNVAYSQCPVDATGSVSRKCQLSSEGVAEWEKPSFWKCISHDIYALKKMMKDMQIIRQVSAPSMSKVIQDLADTSRVQIVYSGDILACLEVLRNFTDTCRRFRYKPSEHDSQNYIQIASNLLSEDNKMKWDDITQINPAIMDLVPIIVDFIHILGSGVKFSHIAYIFKENLAIAMHKVTPTDANTEIAFPAKGQEGLPEWVSSSEDRVVISRDSLSSQGQPLVHMLGIVMYKSLDFFLAKPRNETIINSRIITVSIRPEPKIKHSLLEIDFAHTSNGTKSFCVAWDTMSRDSGLGNWSTHDCKKVLDDGSHSRCQFERLSSFALMAQQHQSFRLEQPRPPSVTLVIGCAISSLALLLLIFVYTFIWRSIKSDRSVILINFCLSIISSNILILFGQTQTQNKSVCTIIAVFLHFTFLASFCWVLSEAWQSYMAVRGVPMKRIIRKRFLCLGWGIMTVHVFLVFSCTIIVTNYNKISPCCLQVSRVKREA</sequence>
<dbReference type="OMA" id="CESKNAF"/>
<dbReference type="GeneTree" id="ENSGT00940000155081"/>
<evidence type="ECO:0000256" key="6">
    <source>
        <dbReference type="ARBA" id="ARBA00022737"/>
    </source>
</evidence>
<dbReference type="SUPFAM" id="SSF82895">
    <property type="entry name" value="TSP-1 type 1 repeat"/>
    <property type="match status" value="5"/>
</dbReference>
<evidence type="ECO:0000256" key="16">
    <source>
        <dbReference type="SAM" id="SignalP"/>
    </source>
</evidence>
<keyword evidence="21" id="KW-1185">Reference proteome</keyword>
<keyword evidence="2" id="KW-1003">Cell membrane</keyword>
<proteinExistence type="predicted"/>
<dbReference type="PROSITE" id="PS50092">
    <property type="entry name" value="TSP1"/>
    <property type="match status" value="5"/>
</dbReference>
<evidence type="ECO:0000259" key="17">
    <source>
        <dbReference type="PROSITE" id="PS50221"/>
    </source>
</evidence>
<feature type="transmembrane region" description="Helical" evidence="15">
    <location>
        <begin position="1019"/>
        <end position="1042"/>
    </location>
</feature>
<name>A0A8C4QHJ6_EPTBU</name>
<keyword evidence="10" id="KW-1015">Disulfide bond</keyword>
<reference evidence="20" key="1">
    <citation type="submission" date="2025-08" db="UniProtKB">
        <authorList>
            <consortium name="Ensembl"/>
        </authorList>
    </citation>
    <scope>IDENTIFICATION</scope>
</reference>
<feature type="transmembrane region" description="Helical" evidence="15">
    <location>
        <begin position="916"/>
        <end position="938"/>
    </location>
</feature>
<evidence type="ECO:0000256" key="8">
    <source>
        <dbReference type="ARBA" id="ARBA00023040"/>
    </source>
</evidence>
<feature type="region of interest" description="Disordered" evidence="14">
    <location>
        <begin position="303"/>
        <end position="336"/>
    </location>
</feature>
<dbReference type="PANTHER" id="PTHR22906:SF52">
    <property type="entry name" value="ADHESION G PROTEIN-COUPLED RECEPTOR B1"/>
    <property type="match status" value="1"/>
</dbReference>
<dbReference type="InterPro" id="IPR057244">
    <property type="entry name" value="GAIN_B"/>
</dbReference>
<dbReference type="InterPro" id="IPR046338">
    <property type="entry name" value="GAIN_dom_sf"/>
</dbReference>